<dbReference type="GO" id="GO:0016301">
    <property type="term" value="F:kinase activity"/>
    <property type="evidence" value="ECO:0007669"/>
    <property type="project" value="UniProtKB-KW"/>
</dbReference>
<reference evidence="1 2" key="1">
    <citation type="submission" date="2016-11" db="EMBL/GenBank/DDBJ databases">
        <authorList>
            <person name="Jaros S."/>
            <person name="Januszkiewicz K."/>
            <person name="Wedrychowicz H."/>
        </authorList>
    </citation>
    <scope>NUCLEOTIDE SEQUENCE [LARGE SCALE GENOMIC DNA]</scope>
    <source>
        <strain evidence="1 2">DSM 15970</strain>
    </source>
</reference>
<name>A0A1M6A449_9FIRM</name>
<dbReference type="Proteomes" id="UP000184342">
    <property type="component" value="Unassembled WGS sequence"/>
</dbReference>
<organism evidence="1 2">
    <name type="scientific">Parasporobacterium paucivorans DSM 15970</name>
    <dbReference type="NCBI Taxonomy" id="1122934"/>
    <lineage>
        <taxon>Bacteria</taxon>
        <taxon>Bacillati</taxon>
        <taxon>Bacillota</taxon>
        <taxon>Clostridia</taxon>
        <taxon>Lachnospirales</taxon>
        <taxon>Lachnospiraceae</taxon>
        <taxon>Parasporobacterium</taxon>
    </lineage>
</organism>
<dbReference type="Gene3D" id="3.40.50.300">
    <property type="entry name" value="P-loop containing nucleotide triphosphate hydrolases"/>
    <property type="match status" value="1"/>
</dbReference>
<dbReference type="RefSeq" id="WP_073992363.1">
    <property type="nucleotide sequence ID" value="NZ_FQYT01000002.1"/>
</dbReference>
<dbReference type="EMBL" id="FQYT01000002">
    <property type="protein sequence ID" value="SHI31195.1"/>
    <property type="molecule type" value="Genomic_DNA"/>
</dbReference>
<dbReference type="InterPro" id="IPR027417">
    <property type="entry name" value="P-loop_NTPase"/>
</dbReference>
<proteinExistence type="predicted"/>
<evidence type="ECO:0000313" key="2">
    <source>
        <dbReference type="Proteomes" id="UP000184342"/>
    </source>
</evidence>
<keyword evidence="1" id="KW-0808">Transferase</keyword>
<keyword evidence="1" id="KW-0418">Kinase</keyword>
<dbReference type="SUPFAM" id="SSF52540">
    <property type="entry name" value="P-loop containing nucleoside triphosphate hydrolases"/>
    <property type="match status" value="1"/>
</dbReference>
<protein>
    <submittedName>
        <fullName evidence="1">Cytidylate kinase</fullName>
    </submittedName>
</protein>
<dbReference type="STRING" id="1122934.SAMN02745691_00055"/>
<dbReference type="OrthoDB" id="9781180at2"/>
<sequence length="210" mass="23668">MSEKIIVTIGRQFGSNGRKIAFKLAEDLGIKCYDKELITLAAQESGINSEIMEYHDEKPTSSFLYSMVMDSASMGYSSPNILNMPLNHKVYLAEFEVIKKIAKEGSCIIVGRCADYVLKDDPDLISIFIYAPLQKRISFVAATESISESKASTLIHKTDKNRANYYNYYSDKKWANVESYHLSADSSELDIDGTVELLKSYIKIKKNTVQ</sequence>
<gene>
    <name evidence="1" type="ORF">SAMN02745691_00055</name>
</gene>
<dbReference type="Pfam" id="PF13189">
    <property type="entry name" value="Cytidylate_kin2"/>
    <property type="match status" value="1"/>
</dbReference>
<dbReference type="AlphaFoldDB" id="A0A1M6A449"/>
<keyword evidence="2" id="KW-1185">Reference proteome</keyword>
<evidence type="ECO:0000313" key="1">
    <source>
        <dbReference type="EMBL" id="SHI31195.1"/>
    </source>
</evidence>
<accession>A0A1M6A449</accession>